<accession>A0AAN8JLQ7</accession>
<evidence type="ECO:0000259" key="7">
    <source>
        <dbReference type="Pfam" id="PF00394"/>
    </source>
</evidence>
<feature type="domain" description="Plastocyanin-like" evidence="9">
    <location>
        <begin position="85"/>
        <end position="189"/>
    </location>
</feature>
<feature type="signal peptide" evidence="6">
    <location>
        <begin position="1"/>
        <end position="20"/>
    </location>
</feature>
<feature type="chain" id="PRO_5042853942" description="Laccase" evidence="6">
    <location>
        <begin position="21"/>
        <end position="710"/>
    </location>
</feature>
<sequence>MMGIKLVALLVALSLPAVLATTCDMDADTCEFWLDITFQLTMMDYKTAVYPKGGRLYPYNENRTSVEYSIKDTSKIISVDGWENSRLVIVANGTLPGPSIEVYEGQKIIIHVKNDLISESTSIHWHGLHQPNTPFMDGVSYISQCPIGPGQTFTYRFTATPKGTFWYHSHIGVQRSMGLYGAFIIREKKALEMEEHLAVLNDWNHDWNSDEGYNRMVYGMYMNRTKLGGTSSLDGSYFSLFRFHSGLINGKGRYYNDIGQHNEAPLHVFNVSAGLKHKFRWMSTGSLYPFRISIDEHNITVIASDGYDLQPVVAESVVINPGERFDFYITTDKPIGNYWIRAQTLEVDTYHVAEAILRYNGAADEEPTSSRKKCSKSDQCVVINCPFSFYPAGEFTTCMTFDDLKSLPNDDPAPTMSPQNSGEHFLNFAFPGTTWTPGSVNGRALELPPVSAQTQPHELGMRKCGEECGEQKICKCLYTLDLDHGKVYQLVFTNMAKGGGWSHPIHMHGHSFHVVKMGYAPYNSTTGIRIGENMDIDCRGGVPREQSFCNDATWSNASWVGGNIPGLELKNPPRKDTIIVPTGGYVVVRIKADNPGLWFMHCHIEIHHMDGMAMALNESFSRQPKTPVGFPKCGDYRGSGEESVTADSTEMENMVTNQQYWVTTGVLIGVIVLLLVVLALKVFCQAKKKNDNYKVKTSGSEVNPGFTMAS</sequence>
<evidence type="ECO:0000256" key="1">
    <source>
        <dbReference type="ARBA" id="ARBA00010609"/>
    </source>
</evidence>
<protein>
    <recommendedName>
        <fullName evidence="12">Laccase</fullName>
    </recommendedName>
</protein>
<feature type="domain" description="Plastocyanin-like" evidence="8">
    <location>
        <begin position="471"/>
        <end position="618"/>
    </location>
</feature>
<dbReference type="Pfam" id="PF00394">
    <property type="entry name" value="Cu-oxidase"/>
    <property type="match status" value="1"/>
</dbReference>
<keyword evidence="6" id="KW-0732">Signal</keyword>
<evidence type="ECO:0000256" key="2">
    <source>
        <dbReference type="ARBA" id="ARBA00022723"/>
    </source>
</evidence>
<reference evidence="10 11" key="1">
    <citation type="submission" date="2024-01" db="EMBL/GenBank/DDBJ databases">
        <title>The genome of the rayed Mediterranean limpet Patella caerulea (Linnaeus, 1758).</title>
        <authorList>
            <person name="Anh-Thu Weber A."/>
            <person name="Halstead-Nussloch G."/>
        </authorList>
    </citation>
    <scope>NUCLEOTIDE SEQUENCE [LARGE SCALE GENOMIC DNA]</scope>
    <source>
        <strain evidence="10">AATW-2023a</strain>
        <tissue evidence="10">Whole specimen</tissue>
    </source>
</reference>
<dbReference type="FunFam" id="2.60.40.420:FF:000045">
    <property type="entry name" value="Laccase 2"/>
    <property type="match status" value="1"/>
</dbReference>
<gene>
    <name evidence="10" type="ORF">SNE40_014763</name>
</gene>
<dbReference type="Pfam" id="PF07732">
    <property type="entry name" value="Cu-oxidase_3"/>
    <property type="match status" value="1"/>
</dbReference>
<dbReference type="Gene3D" id="2.60.40.420">
    <property type="entry name" value="Cupredoxins - blue copper proteins"/>
    <property type="match status" value="3"/>
</dbReference>
<dbReference type="InterPro" id="IPR045087">
    <property type="entry name" value="Cu-oxidase_fam"/>
</dbReference>
<dbReference type="InterPro" id="IPR002355">
    <property type="entry name" value="Cu_oxidase_Cu_BS"/>
</dbReference>
<dbReference type="PANTHER" id="PTHR11709">
    <property type="entry name" value="MULTI-COPPER OXIDASE"/>
    <property type="match status" value="1"/>
</dbReference>
<dbReference type="Proteomes" id="UP001347796">
    <property type="component" value="Unassembled WGS sequence"/>
</dbReference>
<evidence type="ECO:0000256" key="3">
    <source>
        <dbReference type="ARBA" id="ARBA00023002"/>
    </source>
</evidence>
<dbReference type="PROSITE" id="PS00079">
    <property type="entry name" value="MULTICOPPER_OXIDASE1"/>
    <property type="match status" value="2"/>
</dbReference>
<keyword evidence="2" id="KW-0479">Metal-binding</keyword>
<dbReference type="GO" id="GO:0005886">
    <property type="term" value="C:plasma membrane"/>
    <property type="evidence" value="ECO:0007669"/>
    <property type="project" value="TreeGrafter"/>
</dbReference>
<name>A0AAN8JLQ7_PATCE</name>
<evidence type="ECO:0000313" key="11">
    <source>
        <dbReference type="Proteomes" id="UP001347796"/>
    </source>
</evidence>
<dbReference type="Pfam" id="PF07731">
    <property type="entry name" value="Cu-oxidase_2"/>
    <property type="match status" value="1"/>
</dbReference>
<evidence type="ECO:0008006" key="12">
    <source>
        <dbReference type="Google" id="ProtNLM"/>
    </source>
</evidence>
<feature type="domain" description="Plastocyanin-like" evidence="7">
    <location>
        <begin position="244"/>
        <end position="362"/>
    </location>
</feature>
<feature type="transmembrane region" description="Helical" evidence="5">
    <location>
        <begin position="660"/>
        <end position="684"/>
    </location>
</feature>
<evidence type="ECO:0000256" key="5">
    <source>
        <dbReference type="SAM" id="Phobius"/>
    </source>
</evidence>
<keyword evidence="5" id="KW-0472">Membrane</keyword>
<dbReference type="GO" id="GO:0005507">
    <property type="term" value="F:copper ion binding"/>
    <property type="evidence" value="ECO:0007669"/>
    <property type="project" value="InterPro"/>
</dbReference>
<dbReference type="EMBL" id="JAZGQO010000010">
    <property type="protein sequence ID" value="KAK6176483.1"/>
    <property type="molecule type" value="Genomic_DNA"/>
</dbReference>
<keyword evidence="4" id="KW-0186">Copper</keyword>
<keyword evidence="5" id="KW-0812">Transmembrane</keyword>
<comment type="similarity">
    <text evidence="1">Belongs to the multicopper oxidase family.</text>
</comment>
<evidence type="ECO:0000259" key="8">
    <source>
        <dbReference type="Pfam" id="PF07731"/>
    </source>
</evidence>
<dbReference type="GO" id="GO:0016491">
    <property type="term" value="F:oxidoreductase activity"/>
    <property type="evidence" value="ECO:0007669"/>
    <property type="project" value="UniProtKB-KW"/>
</dbReference>
<evidence type="ECO:0000259" key="9">
    <source>
        <dbReference type="Pfam" id="PF07732"/>
    </source>
</evidence>
<dbReference type="CDD" id="cd13905">
    <property type="entry name" value="CuRO_3_tcLLC2_insect_like"/>
    <property type="match status" value="1"/>
</dbReference>
<evidence type="ECO:0000256" key="4">
    <source>
        <dbReference type="ARBA" id="ARBA00023008"/>
    </source>
</evidence>
<dbReference type="InterPro" id="IPR011707">
    <property type="entry name" value="Cu-oxidase-like_N"/>
</dbReference>
<dbReference type="PANTHER" id="PTHR11709:SF394">
    <property type="entry name" value="FI03373P-RELATED"/>
    <property type="match status" value="1"/>
</dbReference>
<dbReference type="PROSITE" id="PS00080">
    <property type="entry name" value="MULTICOPPER_OXIDASE2"/>
    <property type="match status" value="1"/>
</dbReference>
<dbReference type="CDD" id="cd13884">
    <property type="entry name" value="CuRO_2_tcLCC_insect_like"/>
    <property type="match status" value="1"/>
</dbReference>
<dbReference type="SUPFAM" id="SSF49503">
    <property type="entry name" value="Cupredoxins"/>
    <property type="match status" value="3"/>
</dbReference>
<keyword evidence="5" id="KW-1133">Transmembrane helix</keyword>
<keyword evidence="3" id="KW-0560">Oxidoreductase</keyword>
<proteinExistence type="inferred from homology"/>
<dbReference type="AlphaFoldDB" id="A0AAN8JLQ7"/>
<evidence type="ECO:0000313" key="10">
    <source>
        <dbReference type="EMBL" id="KAK6176483.1"/>
    </source>
</evidence>
<evidence type="ECO:0000256" key="6">
    <source>
        <dbReference type="SAM" id="SignalP"/>
    </source>
</evidence>
<dbReference type="CDD" id="cd13858">
    <property type="entry name" value="CuRO_1_tcLCC2_insect_like"/>
    <property type="match status" value="1"/>
</dbReference>
<comment type="caution">
    <text evidence="10">The sequence shown here is derived from an EMBL/GenBank/DDBJ whole genome shotgun (WGS) entry which is preliminary data.</text>
</comment>
<dbReference type="InterPro" id="IPR033138">
    <property type="entry name" value="Cu_oxidase_CS"/>
</dbReference>
<dbReference type="GO" id="GO:0006826">
    <property type="term" value="P:iron ion transport"/>
    <property type="evidence" value="ECO:0007669"/>
    <property type="project" value="TreeGrafter"/>
</dbReference>
<dbReference type="InterPro" id="IPR001117">
    <property type="entry name" value="Cu-oxidase_2nd"/>
</dbReference>
<dbReference type="InterPro" id="IPR008972">
    <property type="entry name" value="Cupredoxin"/>
</dbReference>
<organism evidence="10 11">
    <name type="scientific">Patella caerulea</name>
    <name type="common">Rayed Mediterranean limpet</name>
    <dbReference type="NCBI Taxonomy" id="87958"/>
    <lineage>
        <taxon>Eukaryota</taxon>
        <taxon>Metazoa</taxon>
        <taxon>Spiralia</taxon>
        <taxon>Lophotrochozoa</taxon>
        <taxon>Mollusca</taxon>
        <taxon>Gastropoda</taxon>
        <taxon>Patellogastropoda</taxon>
        <taxon>Patelloidea</taxon>
        <taxon>Patellidae</taxon>
        <taxon>Patella</taxon>
    </lineage>
</organism>
<dbReference type="InterPro" id="IPR011706">
    <property type="entry name" value="Cu-oxidase_C"/>
</dbReference>
<keyword evidence="11" id="KW-1185">Reference proteome</keyword>